<organism evidence="4 5">
    <name type="scientific">Streptomyces synnematoformans</name>
    <dbReference type="NCBI Taxonomy" id="415721"/>
    <lineage>
        <taxon>Bacteria</taxon>
        <taxon>Bacillati</taxon>
        <taxon>Actinomycetota</taxon>
        <taxon>Actinomycetes</taxon>
        <taxon>Kitasatosporales</taxon>
        <taxon>Streptomycetaceae</taxon>
        <taxon>Streptomyces</taxon>
    </lineage>
</organism>
<dbReference type="Pfam" id="PF01476">
    <property type="entry name" value="LysM"/>
    <property type="match status" value="2"/>
</dbReference>
<evidence type="ECO:0000256" key="2">
    <source>
        <dbReference type="SAM" id="SignalP"/>
    </source>
</evidence>
<dbReference type="SUPFAM" id="SSF53955">
    <property type="entry name" value="Lysozyme-like"/>
    <property type="match status" value="1"/>
</dbReference>
<dbReference type="InterPro" id="IPR036779">
    <property type="entry name" value="LysM_dom_sf"/>
</dbReference>
<dbReference type="InterPro" id="IPR018392">
    <property type="entry name" value="LysM"/>
</dbReference>
<evidence type="ECO:0000313" key="5">
    <source>
        <dbReference type="Proteomes" id="UP001500443"/>
    </source>
</evidence>
<sequence length="298" mass="31244">MAGTGTRRAPKTRSSRRYAAAAGVGIALPAIGGAAATAAHAYTVEKGDTLSEIAEDNGFGADWQRLYEANKAAVGDNPHLILPGQELDLEGKAESKPAEADQTAAKTEKKQQRYVEHTVGAGETLSKIAAKYDVPGGWQRVYVDNEKAIGGNPAALKVGTELRIDTQGGGVDRSIDPNGSSSAGSSGGSGGATEASQASVPTTTSGIQAAAREIVPADQFTCFSNIVERESGWDHTATNPSSGAYGLMQALPGDKMASAGSDWRTNPVTQLEWGLDYMNERYGSPCGAWEFWQANNWY</sequence>
<feature type="domain" description="LysM" evidence="3">
    <location>
        <begin position="115"/>
        <end position="164"/>
    </location>
</feature>
<reference evidence="4 5" key="1">
    <citation type="journal article" date="2019" name="Int. J. Syst. Evol. Microbiol.">
        <title>The Global Catalogue of Microorganisms (GCM) 10K type strain sequencing project: providing services to taxonomists for standard genome sequencing and annotation.</title>
        <authorList>
            <consortium name="The Broad Institute Genomics Platform"/>
            <consortium name="The Broad Institute Genome Sequencing Center for Infectious Disease"/>
            <person name="Wu L."/>
            <person name="Ma J."/>
        </authorList>
    </citation>
    <scope>NUCLEOTIDE SEQUENCE [LARGE SCALE GENOMIC DNA]</scope>
    <source>
        <strain evidence="4 5">JCM 15481</strain>
    </source>
</reference>
<dbReference type="Pfam" id="PF01464">
    <property type="entry name" value="SLT"/>
    <property type="match status" value="1"/>
</dbReference>
<feature type="region of interest" description="Disordered" evidence="1">
    <location>
        <begin position="166"/>
        <end position="204"/>
    </location>
</feature>
<dbReference type="Gene3D" id="3.10.350.10">
    <property type="entry name" value="LysM domain"/>
    <property type="match status" value="2"/>
</dbReference>
<gene>
    <name evidence="4" type="ORF">GCM10009802_44800</name>
</gene>
<protein>
    <recommendedName>
        <fullName evidence="3">LysM domain-containing protein</fullName>
    </recommendedName>
</protein>
<evidence type="ECO:0000313" key="4">
    <source>
        <dbReference type="EMBL" id="GAA2136024.1"/>
    </source>
</evidence>
<dbReference type="InterPro" id="IPR008258">
    <property type="entry name" value="Transglycosylase_SLT_dom_1"/>
</dbReference>
<proteinExistence type="predicted"/>
<dbReference type="InterPro" id="IPR023346">
    <property type="entry name" value="Lysozyme-like_dom_sf"/>
</dbReference>
<accession>A0ABN2Z309</accession>
<dbReference type="CDD" id="cd00118">
    <property type="entry name" value="LysM"/>
    <property type="match status" value="2"/>
</dbReference>
<dbReference type="PANTHER" id="PTHR34700:SF4">
    <property type="entry name" value="PHAGE-LIKE ELEMENT PBSX PROTEIN XKDP"/>
    <property type="match status" value="1"/>
</dbReference>
<dbReference type="SMART" id="SM00257">
    <property type="entry name" value="LysM"/>
    <property type="match status" value="2"/>
</dbReference>
<dbReference type="EMBL" id="BAAAPF010000171">
    <property type="protein sequence ID" value="GAA2136024.1"/>
    <property type="molecule type" value="Genomic_DNA"/>
</dbReference>
<dbReference type="Gene3D" id="1.10.530.10">
    <property type="match status" value="1"/>
</dbReference>
<evidence type="ECO:0000259" key="3">
    <source>
        <dbReference type="PROSITE" id="PS51782"/>
    </source>
</evidence>
<dbReference type="PANTHER" id="PTHR34700">
    <property type="entry name" value="POTASSIUM BINDING PROTEIN KBP"/>
    <property type="match status" value="1"/>
</dbReference>
<keyword evidence="2" id="KW-0732">Signal</keyword>
<feature type="domain" description="LysM" evidence="3">
    <location>
        <begin position="40"/>
        <end position="89"/>
    </location>
</feature>
<dbReference type="InterPro" id="IPR052196">
    <property type="entry name" value="Bact_Kbp"/>
</dbReference>
<evidence type="ECO:0000256" key="1">
    <source>
        <dbReference type="SAM" id="MobiDB-lite"/>
    </source>
</evidence>
<name>A0ABN2Z309_9ACTN</name>
<feature type="chain" id="PRO_5047395054" description="LysM domain-containing protein" evidence="2">
    <location>
        <begin position="42"/>
        <end position="298"/>
    </location>
</feature>
<feature type="region of interest" description="Disordered" evidence="1">
    <location>
        <begin position="91"/>
        <end position="112"/>
    </location>
</feature>
<dbReference type="RefSeq" id="WP_344291801.1">
    <property type="nucleotide sequence ID" value="NZ_BAAAPF010000171.1"/>
</dbReference>
<comment type="caution">
    <text evidence="4">The sequence shown here is derived from an EMBL/GenBank/DDBJ whole genome shotgun (WGS) entry which is preliminary data.</text>
</comment>
<dbReference type="PROSITE" id="PS51782">
    <property type="entry name" value="LYSM"/>
    <property type="match status" value="2"/>
</dbReference>
<feature type="signal peptide" evidence="2">
    <location>
        <begin position="1"/>
        <end position="41"/>
    </location>
</feature>
<dbReference type="Proteomes" id="UP001500443">
    <property type="component" value="Unassembled WGS sequence"/>
</dbReference>
<dbReference type="SUPFAM" id="SSF54106">
    <property type="entry name" value="LysM domain"/>
    <property type="match status" value="1"/>
</dbReference>
<keyword evidence="5" id="KW-1185">Reference proteome</keyword>